<gene>
    <name evidence="1" type="ORF">EVA_06633</name>
</gene>
<accession>J9CYD0</accession>
<dbReference type="AlphaFoldDB" id="J9CYD0"/>
<sequence>MFFSSRLLPDVRQDTVEADDEEDDISNLHRVEAVLGARFPGINKKIDVILISKRHYGAEVKEIKRNGQSITTRWIVSI</sequence>
<reference evidence="1" key="1">
    <citation type="journal article" date="2012" name="PLoS ONE">
        <title>Gene sets for utilization of primary and secondary nutrition supplies in the distal gut of endangered iberian lynx.</title>
        <authorList>
            <person name="Alcaide M."/>
            <person name="Messina E."/>
            <person name="Richter M."/>
            <person name="Bargiela R."/>
            <person name="Peplies J."/>
            <person name="Huws S.A."/>
            <person name="Newbold C.J."/>
            <person name="Golyshin P.N."/>
            <person name="Simon M.A."/>
            <person name="Lopez G."/>
            <person name="Yakimov M.M."/>
            <person name="Ferrer M."/>
        </authorList>
    </citation>
    <scope>NUCLEOTIDE SEQUENCE</scope>
</reference>
<organism evidence="1">
    <name type="scientific">gut metagenome</name>
    <dbReference type="NCBI Taxonomy" id="749906"/>
    <lineage>
        <taxon>unclassified sequences</taxon>
        <taxon>metagenomes</taxon>
        <taxon>organismal metagenomes</taxon>
    </lineage>
</organism>
<name>J9CYD0_9ZZZZ</name>
<proteinExistence type="predicted"/>
<comment type="caution">
    <text evidence="1">The sequence shown here is derived from an EMBL/GenBank/DDBJ whole genome shotgun (WGS) entry which is preliminary data.</text>
</comment>
<protein>
    <submittedName>
        <fullName evidence="1">Na+/sulfate symporter</fullName>
    </submittedName>
</protein>
<dbReference type="EMBL" id="AMCI01001527">
    <property type="protein sequence ID" value="EJX05261.1"/>
    <property type="molecule type" value="Genomic_DNA"/>
</dbReference>
<evidence type="ECO:0000313" key="1">
    <source>
        <dbReference type="EMBL" id="EJX05261.1"/>
    </source>
</evidence>